<organism evidence="1 2">
    <name type="scientific">Puccinia striiformis f. sp. tritici</name>
    <dbReference type="NCBI Taxonomy" id="168172"/>
    <lineage>
        <taxon>Eukaryota</taxon>
        <taxon>Fungi</taxon>
        <taxon>Dikarya</taxon>
        <taxon>Basidiomycota</taxon>
        <taxon>Pucciniomycotina</taxon>
        <taxon>Pucciniomycetes</taxon>
        <taxon>Pucciniales</taxon>
        <taxon>Pucciniaceae</taxon>
        <taxon>Puccinia</taxon>
    </lineage>
</organism>
<evidence type="ECO:0000313" key="1">
    <source>
        <dbReference type="EMBL" id="KAI7943469.1"/>
    </source>
</evidence>
<gene>
    <name evidence="1" type="ORF">MJO28_010997</name>
</gene>
<reference evidence="1 2" key="3">
    <citation type="journal article" date="2022" name="Microbiol. Spectr.">
        <title>Folding features and dynamics of 3D genome architecture in plant fungal pathogens.</title>
        <authorList>
            <person name="Xia C."/>
        </authorList>
    </citation>
    <scope>NUCLEOTIDE SEQUENCE [LARGE SCALE GENOMIC DNA]</scope>
    <source>
        <strain evidence="1 2">93-210</strain>
    </source>
</reference>
<comment type="caution">
    <text evidence="1">The sequence shown here is derived from an EMBL/GenBank/DDBJ whole genome shotgun (WGS) entry which is preliminary data.</text>
</comment>
<proteinExistence type="predicted"/>
<keyword evidence="2" id="KW-1185">Reference proteome</keyword>
<sequence>MIWAEKVDGKGKQSTPTSSYVYPTVQSRVMVGPVAEELSWSIRIIISITQDATVRLFGPAIQNLNGKLSSSVNRKAEASCVPI</sequence>
<evidence type="ECO:0000313" key="2">
    <source>
        <dbReference type="Proteomes" id="UP001060170"/>
    </source>
</evidence>
<name>A0ACC0E0V5_9BASI</name>
<reference evidence="2" key="1">
    <citation type="journal article" date="2018" name="BMC Genomics">
        <title>Genomic insights into host adaptation between the wheat stripe rust pathogen (Puccinia striiformis f. sp. tritici) and the barley stripe rust pathogen (Puccinia striiformis f. sp. hordei).</title>
        <authorList>
            <person name="Xia C."/>
            <person name="Wang M."/>
            <person name="Yin C."/>
            <person name="Cornejo O.E."/>
            <person name="Hulbert S.H."/>
            <person name="Chen X."/>
        </authorList>
    </citation>
    <scope>NUCLEOTIDE SEQUENCE [LARGE SCALE GENOMIC DNA]</scope>
    <source>
        <strain evidence="2">93-210</strain>
    </source>
</reference>
<dbReference type="EMBL" id="CM045875">
    <property type="protein sequence ID" value="KAI7943469.1"/>
    <property type="molecule type" value="Genomic_DNA"/>
</dbReference>
<protein>
    <submittedName>
        <fullName evidence="1">Uncharacterized protein</fullName>
    </submittedName>
</protein>
<dbReference type="Proteomes" id="UP001060170">
    <property type="component" value="Chromosome 11"/>
</dbReference>
<reference evidence="2" key="2">
    <citation type="journal article" date="2018" name="Mol. Plant Microbe Interact.">
        <title>Genome sequence resources for the wheat stripe rust pathogen (Puccinia striiformis f. sp. tritici) and the barley stripe rust pathogen (Puccinia striiformis f. sp. hordei).</title>
        <authorList>
            <person name="Xia C."/>
            <person name="Wang M."/>
            <person name="Yin C."/>
            <person name="Cornejo O.E."/>
            <person name="Hulbert S.H."/>
            <person name="Chen X."/>
        </authorList>
    </citation>
    <scope>NUCLEOTIDE SEQUENCE [LARGE SCALE GENOMIC DNA]</scope>
    <source>
        <strain evidence="2">93-210</strain>
    </source>
</reference>
<accession>A0ACC0E0V5</accession>